<evidence type="ECO:0000313" key="2">
    <source>
        <dbReference type="Proteomes" id="UP001392437"/>
    </source>
</evidence>
<dbReference type="InterPro" id="IPR032675">
    <property type="entry name" value="LRR_dom_sf"/>
</dbReference>
<dbReference type="EMBL" id="JAQQWP010000004">
    <property type="protein sequence ID" value="KAK8120438.1"/>
    <property type="molecule type" value="Genomic_DNA"/>
</dbReference>
<dbReference type="Proteomes" id="UP001392437">
    <property type="component" value="Unassembled WGS sequence"/>
</dbReference>
<evidence type="ECO:0000313" key="1">
    <source>
        <dbReference type="EMBL" id="KAK8120438.1"/>
    </source>
</evidence>
<gene>
    <name evidence="1" type="ORF">PG999_004558</name>
</gene>
<keyword evidence="2" id="KW-1185">Reference proteome</keyword>
<reference evidence="1 2" key="1">
    <citation type="submission" date="2023-01" db="EMBL/GenBank/DDBJ databases">
        <title>Analysis of 21 Apiospora genomes using comparative genomics revels a genus with tremendous synthesis potential of carbohydrate active enzymes and secondary metabolites.</title>
        <authorList>
            <person name="Sorensen T."/>
        </authorList>
    </citation>
    <scope>NUCLEOTIDE SEQUENCE [LARGE SCALE GENOMIC DNA]</scope>
    <source>
        <strain evidence="1 2">CBS 117206</strain>
    </source>
</reference>
<protein>
    <recommendedName>
        <fullName evidence="3">F-box domain-containing protein</fullName>
    </recommendedName>
</protein>
<comment type="caution">
    <text evidence="1">The sequence shown here is derived from an EMBL/GenBank/DDBJ whole genome shotgun (WGS) entry which is preliminary data.</text>
</comment>
<proteinExistence type="predicted"/>
<organism evidence="1 2">
    <name type="scientific">Apiospora kogelbergensis</name>
    <dbReference type="NCBI Taxonomy" id="1337665"/>
    <lineage>
        <taxon>Eukaryota</taxon>
        <taxon>Fungi</taxon>
        <taxon>Dikarya</taxon>
        <taxon>Ascomycota</taxon>
        <taxon>Pezizomycotina</taxon>
        <taxon>Sordariomycetes</taxon>
        <taxon>Xylariomycetidae</taxon>
        <taxon>Amphisphaeriales</taxon>
        <taxon>Apiosporaceae</taxon>
        <taxon>Apiospora</taxon>
    </lineage>
</organism>
<dbReference type="SUPFAM" id="SSF52047">
    <property type="entry name" value="RNI-like"/>
    <property type="match status" value="1"/>
</dbReference>
<evidence type="ECO:0008006" key="3">
    <source>
        <dbReference type="Google" id="ProtNLM"/>
    </source>
</evidence>
<sequence length="444" mass="49891">MSGQVVVSRCCGLATVDTKKATAAFLPLPPELLNMVYSYFEDRATLSSLTQVSQSFRAEWLPRLYRHRINAESVNDLPKLFCSFGPLLSSYVKKRLEKGLNLKQVRATRSSVSSDKDKKKPTAAYHVQNLRLHVAPRASIQYGQYSKTQWEDVCHYIEAAIQALPNLKAVETNVITEPIASHLSSSLCLEALTIPCVIDGDFKTPEEEVQRILECINFEVLRRLSVSSPYGRLLFPRLSNGSNAGISPALETLKVTLTQETETVLEFIATFDTLTSLTIRDCRPYTHETEQGNVFLPAILKHQKLRTLRIRFVDKDRDLQGVPLSNLAVHDIVNGLPELRRLDFGPNTWDLMKIASELARSKNLESVTCLYHSVYPYIGQGASPDVVKEFERGFFDSRPDHRKLQVFVSCASDIPLKEDSFQLPLDGKHMPSTPGISFSRGIHP</sequence>
<dbReference type="Gene3D" id="3.80.10.10">
    <property type="entry name" value="Ribonuclease Inhibitor"/>
    <property type="match status" value="1"/>
</dbReference>
<dbReference type="AlphaFoldDB" id="A0AAW0QZP8"/>
<name>A0AAW0QZP8_9PEZI</name>
<accession>A0AAW0QZP8</accession>